<comment type="caution">
    <text evidence="1">The sequence shown here is derived from an EMBL/GenBank/DDBJ whole genome shotgun (WGS) entry which is preliminary data.</text>
</comment>
<protein>
    <submittedName>
        <fullName evidence="1">Uncharacterized protein</fullName>
    </submittedName>
</protein>
<dbReference type="EMBL" id="JAENSR010000009">
    <property type="protein sequence ID" value="MBK3462678.1"/>
    <property type="molecule type" value="Genomic_DNA"/>
</dbReference>
<dbReference type="RefSeq" id="WP_200657714.1">
    <property type="nucleotide sequence ID" value="NZ_JAENSR010000009.1"/>
</dbReference>
<evidence type="ECO:0000313" key="1">
    <source>
        <dbReference type="EMBL" id="MBK3462678.1"/>
    </source>
</evidence>
<dbReference type="Proteomes" id="UP000620382">
    <property type="component" value="Unassembled WGS sequence"/>
</dbReference>
<reference evidence="1 2" key="1">
    <citation type="submission" date="2021-01" db="EMBL/GenBank/DDBJ databases">
        <title>Antibiotic resistance and phylogeny of Pseudomonas spp. isolated over three decades from chicken meat in the Norwegian food chain.</title>
        <authorList>
            <person name="Moen B."/>
        </authorList>
    </citation>
    <scope>NUCLEOTIDE SEQUENCE [LARGE SCALE GENOMIC DNA]</scope>
    <source>
        <strain evidence="1 2">MF6766</strain>
    </source>
</reference>
<proteinExistence type="predicted"/>
<evidence type="ECO:0000313" key="2">
    <source>
        <dbReference type="Proteomes" id="UP000620382"/>
    </source>
</evidence>
<keyword evidence="2" id="KW-1185">Reference proteome</keyword>
<gene>
    <name evidence="1" type="ORF">JJD71_26785</name>
</gene>
<sequence>MNQPLFGKRANPQPEIIDVTDSKEAFIKGAATTNQRNVVEIEPVIIVEAKPLSRLEKLLVELEELVKEENAMWEESGKKPRTLIDSFTKLPVVDKKLDIMFEDAKAMFSSKSKFISFLIEDKYEAWKKEKEQ</sequence>
<organism evidence="1 2">
    <name type="scientific">Pseudomonas haemolytica</name>
    <dbReference type="NCBI Taxonomy" id="2600065"/>
    <lineage>
        <taxon>Bacteria</taxon>
        <taxon>Pseudomonadati</taxon>
        <taxon>Pseudomonadota</taxon>
        <taxon>Gammaproteobacteria</taxon>
        <taxon>Pseudomonadales</taxon>
        <taxon>Pseudomonadaceae</taxon>
        <taxon>Pseudomonas</taxon>
    </lineage>
</organism>
<accession>A0ABS1H0B8</accession>
<name>A0ABS1H0B8_9PSED</name>